<dbReference type="InterPro" id="IPR006140">
    <property type="entry name" value="D-isomer_DH_NAD-bd"/>
</dbReference>
<dbReference type="AlphaFoldDB" id="A0A6G0TF13"/>
<dbReference type="InterPro" id="IPR036291">
    <property type="entry name" value="NAD(P)-bd_dom_sf"/>
</dbReference>
<comment type="similarity">
    <text evidence="3">Belongs to the D-isomer specific 2-hydroxyacid dehydrogenase family.</text>
</comment>
<dbReference type="OrthoDB" id="298012at2759"/>
<evidence type="ECO:0000256" key="2">
    <source>
        <dbReference type="ARBA" id="ARBA00073306"/>
    </source>
</evidence>
<evidence type="ECO:0000256" key="1">
    <source>
        <dbReference type="ARBA" id="ARBA00023002"/>
    </source>
</evidence>
<dbReference type="EMBL" id="VYZN01000040">
    <property type="protein sequence ID" value="KAE9531906.1"/>
    <property type="molecule type" value="Genomic_DNA"/>
</dbReference>
<evidence type="ECO:0000259" key="5">
    <source>
        <dbReference type="Pfam" id="PF02826"/>
    </source>
</evidence>
<dbReference type="InterPro" id="IPR006139">
    <property type="entry name" value="D-isomer_2_OHA_DH_cat_dom"/>
</dbReference>
<dbReference type="SUPFAM" id="SSF52283">
    <property type="entry name" value="Formate/glycerate dehydrogenase catalytic domain-like"/>
    <property type="match status" value="1"/>
</dbReference>
<dbReference type="InterPro" id="IPR029753">
    <property type="entry name" value="D-isomer_DH_CS"/>
</dbReference>
<dbReference type="Pfam" id="PF02826">
    <property type="entry name" value="2-Hacid_dh_C"/>
    <property type="match status" value="1"/>
</dbReference>
<accession>A0A6G0TF13</accession>
<dbReference type="PANTHER" id="PTHR10996:SF277">
    <property type="entry name" value="GLYOXYLATE REDUCTASE_HYDROXYPYRUVATE REDUCTASE"/>
    <property type="match status" value="1"/>
</dbReference>
<keyword evidence="1 3" id="KW-0560">Oxidoreductase</keyword>
<dbReference type="InterPro" id="IPR029752">
    <property type="entry name" value="D-isomer_DH_CS1"/>
</dbReference>
<protein>
    <recommendedName>
        <fullName evidence="2">Glyoxylate reductase/hydroxypyruvate reductase</fullName>
    </recommendedName>
</protein>
<evidence type="ECO:0000259" key="4">
    <source>
        <dbReference type="Pfam" id="PF00389"/>
    </source>
</evidence>
<evidence type="ECO:0000313" key="6">
    <source>
        <dbReference type="EMBL" id="KAE9531906.1"/>
    </source>
</evidence>
<dbReference type="PROSITE" id="PS00671">
    <property type="entry name" value="D_2_HYDROXYACID_DH_3"/>
    <property type="match status" value="1"/>
</dbReference>
<proteinExistence type="inferred from homology"/>
<dbReference type="Pfam" id="PF00389">
    <property type="entry name" value="2-Hacid_dh"/>
    <property type="match status" value="1"/>
</dbReference>
<dbReference type="FunFam" id="3.40.50.720:FF:000026">
    <property type="entry name" value="Glyoxylate/hydroxypyruvate reductase B"/>
    <property type="match status" value="1"/>
</dbReference>
<reference evidence="6 7" key="1">
    <citation type="submission" date="2019-08" db="EMBL/GenBank/DDBJ databases">
        <title>The genome of the soybean aphid Biotype 1, its phylome, world population structure and adaptation to the North American continent.</title>
        <authorList>
            <person name="Giordano R."/>
            <person name="Donthu R.K."/>
            <person name="Hernandez A.G."/>
            <person name="Wright C.L."/>
            <person name="Zimin A.V."/>
        </authorList>
    </citation>
    <scope>NUCLEOTIDE SEQUENCE [LARGE SCALE GENOMIC DNA]</scope>
    <source>
        <tissue evidence="6">Whole aphids</tissue>
    </source>
</reference>
<feature type="domain" description="D-isomer specific 2-hydroxyacid dehydrogenase catalytic" evidence="4">
    <location>
        <begin position="9"/>
        <end position="325"/>
    </location>
</feature>
<dbReference type="Proteomes" id="UP000475862">
    <property type="component" value="Unassembled WGS sequence"/>
</dbReference>
<organism evidence="6 7">
    <name type="scientific">Aphis glycines</name>
    <name type="common">Soybean aphid</name>
    <dbReference type="NCBI Taxonomy" id="307491"/>
    <lineage>
        <taxon>Eukaryota</taxon>
        <taxon>Metazoa</taxon>
        <taxon>Ecdysozoa</taxon>
        <taxon>Arthropoda</taxon>
        <taxon>Hexapoda</taxon>
        <taxon>Insecta</taxon>
        <taxon>Pterygota</taxon>
        <taxon>Neoptera</taxon>
        <taxon>Paraneoptera</taxon>
        <taxon>Hemiptera</taxon>
        <taxon>Sternorrhyncha</taxon>
        <taxon>Aphidomorpha</taxon>
        <taxon>Aphidoidea</taxon>
        <taxon>Aphididae</taxon>
        <taxon>Aphidini</taxon>
        <taxon>Aphis</taxon>
        <taxon>Aphis</taxon>
    </lineage>
</organism>
<evidence type="ECO:0000256" key="3">
    <source>
        <dbReference type="RuleBase" id="RU003719"/>
    </source>
</evidence>
<dbReference type="GO" id="GO:0008465">
    <property type="term" value="F:hydroxypyruvate reductase (NADH) activity"/>
    <property type="evidence" value="ECO:0007669"/>
    <property type="project" value="TreeGrafter"/>
</dbReference>
<dbReference type="GO" id="GO:0051287">
    <property type="term" value="F:NAD binding"/>
    <property type="evidence" value="ECO:0007669"/>
    <property type="project" value="InterPro"/>
</dbReference>
<comment type="caution">
    <text evidence="6">The sequence shown here is derived from an EMBL/GenBank/DDBJ whole genome shotgun (WGS) entry which is preliminary data.</text>
</comment>
<name>A0A6G0TF13_APHGL</name>
<dbReference type="CDD" id="cd05301">
    <property type="entry name" value="GDH"/>
    <property type="match status" value="1"/>
</dbReference>
<dbReference type="SUPFAM" id="SSF51735">
    <property type="entry name" value="NAD(P)-binding Rossmann-fold domains"/>
    <property type="match status" value="1"/>
</dbReference>
<gene>
    <name evidence="6" type="ORF">AGLY_010108</name>
</gene>
<dbReference type="GO" id="GO:0030267">
    <property type="term" value="F:glyoxylate reductase (NADPH) activity"/>
    <property type="evidence" value="ECO:0007669"/>
    <property type="project" value="TreeGrafter"/>
</dbReference>
<dbReference type="Gene3D" id="3.40.50.720">
    <property type="entry name" value="NAD(P)-binding Rossmann-like Domain"/>
    <property type="match status" value="2"/>
</dbReference>
<dbReference type="PANTHER" id="PTHR10996">
    <property type="entry name" value="2-HYDROXYACID DEHYDROGENASE-RELATED"/>
    <property type="match status" value="1"/>
</dbReference>
<dbReference type="PROSITE" id="PS00065">
    <property type="entry name" value="D_2_HYDROXYACID_DH_1"/>
    <property type="match status" value="1"/>
</dbReference>
<sequence length="327" mass="35594">MASKPKVLLTSNNLSKKALDLLRTRCSLEVCKSSKEGGSLTTQDIVNSVSGKYAILCHSGNPINEQILKAAGPSLKVVSTFSVGYDHIDLMSMKKYGVRLGYTPDVVTEPVAEIAVGLVIATTRRFFEANRELKTGGWKEWTPGWMCGRTIKGSTVGILGCGRIGTSIAEKLMNFKVSQLLYTSRSEKPEVKALGGQLVTVDELMERSDFVVVAAALNDDTKFIVSRERIATMKSNAILVNIGRGQLVDQDALVEALKEKRIRGAGLDVMTPEPLPLDHPLMSLDNVLLLPHIGTTTYETEEEMAMMTVQNILAAVDGHSIPNEVVF</sequence>
<dbReference type="InterPro" id="IPR050223">
    <property type="entry name" value="D-isomer_2-hydroxyacid_DH"/>
</dbReference>
<keyword evidence="7" id="KW-1185">Reference proteome</keyword>
<feature type="domain" description="D-isomer specific 2-hydroxyacid dehydrogenase NAD-binding" evidence="5">
    <location>
        <begin position="116"/>
        <end position="294"/>
    </location>
</feature>
<evidence type="ECO:0000313" key="7">
    <source>
        <dbReference type="Proteomes" id="UP000475862"/>
    </source>
</evidence>
<dbReference type="GO" id="GO:0005829">
    <property type="term" value="C:cytosol"/>
    <property type="evidence" value="ECO:0007669"/>
    <property type="project" value="TreeGrafter"/>
</dbReference>